<dbReference type="PANTHER" id="PTHR40072">
    <property type="entry name" value="MOLYBDOPTERIN-GUANINE DINUCLEOTIDE BIOSYNTHESIS ADAPTER PROTEIN-RELATED"/>
    <property type="match status" value="1"/>
</dbReference>
<dbReference type="GO" id="GO:0019441">
    <property type="term" value="P:L-tryptophan catabolic process to kynurenine"/>
    <property type="evidence" value="ECO:0007669"/>
    <property type="project" value="InterPro"/>
</dbReference>
<dbReference type="GO" id="GO:0006777">
    <property type="term" value="P:Mo-molybdopterin cofactor biosynthetic process"/>
    <property type="evidence" value="ECO:0007669"/>
    <property type="project" value="InterPro"/>
</dbReference>
<accession>A0AAV3S844</accession>
<feature type="domain" description="Molybdopterin-guanine dinucleotide biosynthesis protein B (MobB)" evidence="1">
    <location>
        <begin position="3"/>
        <end position="116"/>
    </location>
</feature>
<dbReference type="Gene3D" id="3.40.50.300">
    <property type="entry name" value="P-loop containing nucleotide triphosphate hydrolases"/>
    <property type="match status" value="1"/>
</dbReference>
<protein>
    <recommendedName>
        <fullName evidence="1">Molybdopterin-guanine dinucleotide biosynthesis protein B (MobB) domain-containing protein</fullName>
    </recommendedName>
</protein>
<organism evidence="2 3">
    <name type="scientific">Halarchaeum salinum</name>
    <dbReference type="NCBI Taxonomy" id="489912"/>
    <lineage>
        <taxon>Archaea</taxon>
        <taxon>Methanobacteriati</taxon>
        <taxon>Methanobacteriota</taxon>
        <taxon>Stenosarchaea group</taxon>
        <taxon>Halobacteria</taxon>
        <taxon>Halobacteriales</taxon>
        <taxon>Halobacteriaceae</taxon>
    </lineage>
</organism>
<gene>
    <name evidence="2" type="ORF">GCM10009066_20210</name>
</gene>
<proteinExistence type="predicted"/>
<dbReference type="PANTHER" id="PTHR40072:SF1">
    <property type="entry name" value="MOLYBDOPTERIN-GUANINE DINUCLEOTIDE BIOSYNTHESIS ADAPTER PROTEIN"/>
    <property type="match status" value="1"/>
</dbReference>
<sequence length="391" mass="40688">MKVVSIVGESDAGKTTLVERLVPALDRAGATVGTVKGIHHAVELDDPGKDTHRHRTAGAARVVGVTPDLTASFQPVGKDDGGPDAALDRALAEFGADVDAVLAEGFSGSTLPKLVVGDPGATSYADPVLERVSSPDDADSDALAARVLAAGANRDNVASADATNIDAMPPTGDGATPAPADLTHELATGMPVYPGDPGVSIDAAATHDDDGYRVSALAFGTHTGTHVDAPRHVDPDGATLGAFDLADFRLDARRVTLDVDAREAIGPERFPTPDDADVLVLDTGWAEKWGTPEYADHPYLTADAAAWCVEHGYHLALDTFSPDPTPTANAGPDEPTGVPAHERLLGAEQLVFENLAIRDAVPERFTLRAYPLAIDADGAPVRAVAERDYRD</sequence>
<comment type="caution">
    <text evidence="2">The sequence shown here is derived from an EMBL/GenBank/DDBJ whole genome shotgun (WGS) entry which is preliminary data.</text>
</comment>
<dbReference type="SUPFAM" id="SSF52540">
    <property type="entry name" value="P-loop containing nucleoside triphosphate hydrolases"/>
    <property type="match status" value="1"/>
</dbReference>
<evidence type="ECO:0000313" key="2">
    <source>
        <dbReference type="EMBL" id="GAA0306337.1"/>
    </source>
</evidence>
<evidence type="ECO:0000313" key="3">
    <source>
        <dbReference type="Proteomes" id="UP001500837"/>
    </source>
</evidence>
<reference evidence="2 3" key="1">
    <citation type="journal article" date="2019" name="Int. J. Syst. Evol. Microbiol.">
        <title>The Global Catalogue of Microorganisms (GCM) 10K type strain sequencing project: providing services to taxonomists for standard genome sequencing and annotation.</title>
        <authorList>
            <consortium name="The Broad Institute Genomics Platform"/>
            <consortium name="The Broad Institute Genome Sequencing Center for Infectious Disease"/>
            <person name="Wu L."/>
            <person name="Ma J."/>
        </authorList>
    </citation>
    <scope>NUCLEOTIDE SEQUENCE [LARGE SCALE GENOMIC DNA]</scope>
    <source>
        <strain evidence="2 3">JCM 16330</strain>
    </source>
</reference>
<keyword evidence="3" id="KW-1185">Reference proteome</keyword>
<name>A0AAV3S844_9EURY</name>
<dbReference type="GO" id="GO:0004061">
    <property type="term" value="F:arylformamidase activity"/>
    <property type="evidence" value="ECO:0007669"/>
    <property type="project" value="InterPro"/>
</dbReference>
<dbReference type="EMBL" id="BAAABL010000059">
    <property type="protein sequence ID" value="GAA0306337.1"/>
    <property type="molecule type" value="Genomic_DNA"/>
</dbReference>
<dbReference type="InterPro" id="IPR007325">
    <property type="entry name" value="KFase/CYL"/>
</dbReference>
<evidence type="ECO:0000259" key="1">
    <source>
        <dbReference type="Pfam" id="PF03205"/>
    </source>
</evidence>
<dbReference type="RefSeq" id="WP_211312159.1">
    <property type="nucleotide sequence ID" value="NZ_BAAABL010000059.1"/>
</dbReference>
<dbReference type="Pfam" id="PF04199">
    <property type="entry name" value="Cyclase"/>
    <property type="match status" value="1"/>
</dbReference>
<dbReference type="InterPro" id="IPR004435">
    <property type="entry name" value="MobB_dom"/>
</dbReference>
<dbReference type="InterPro" id="IPR027417">
    <property type="entry name" value="P-loop_NTPase"/>
</dbReference>
<dbReference type="SUPFAM" id="SSF102198">
    <property type="entry name" value="Putative cyclase"/>
    <property type="match status" value="1"/>
</dbReference>
<dbReference type="AlphaFoldDB" id="A0AAV3S844"/>
<dbReference type="NCBIfam" id="TIGR00176">
    <property type="entry name" value="mobB"/>
    <property type="match status" value="1"/>
</dbReference>
<dbReference type="InterPro" id="IPR052539">
    <property type="entry name" value="MGD_biosynthesis_adapter"/>
</dbReference>
<dbReference type="InterPro" id="IPR037175">
    <property type="entry name" value="KFase_sf"/>
</dbReference>
<dbReference type="Pfam" id="PF03205">
    <property type="entry name" value="MobB"/>
    <property type="match status" value="1"/>
</dbReference>
<dbReference type="GO" id="GO:0005525">
    <property type="term" value="F:GTP binding"/>
    <property type="evidence" value="ECO:0007669"/>
    <property type="project" value="InterPro"/>
</dbReference>
<dbReference type="Gene3D" id="3.50.30.50">
    <property type="entry name" value="Putative cyclase"/>
    <property type="match status" value="1"/>
</dbReference>
<dbReference type="Proteomes" id="UP001500837">
    <property type="component" value="Unassembled WGS sequence"/>
</dbReference>